<name>A0A090YXU2_9BACI</name>
<evidence type="ECO:0000256" key="1">
    <source>
        <dbReference type="SAM" id="Phobius"/>
    </source>
</evidence>
<dbReference type="AlphaFoldDB" id="A0A090YXU2"/>
<dbReference type="Proteomes" id="UP000029389">
    <property type="component" value="Unassembled WGS sequence"/>
</dbReference>
<gene>
    <name evidence="2" type="ORF">DJ93_1134</name>
</gene>
<evidence type="ECO:0000313" key="3">
    <source>
        <dbReference type="Proteomes" id="UP000029389"/>
    </source>
</evidence>
<evidence type="ECO:0000313" key="2">
    <source>
        <dbReference type="EMBL" id="KFN03789.1"/>
    </source>
</evidence>
<proteinExistence type="predicted"/>
<keyword evidence="1" id="KW-0472">Membrane</keyword>
<comment type="caution">
    <text evidence="2">The sequence shown here is derived from an EMBL/GenBank/DDBJ whole genome shotgun (WGS) entry which is preliminary data.</text>
</comment>
<organism evidence="2 3">
    <name type="scientific">Bacillus clarus</name>
    <dbReference type="NCBI Taxonomy" id="2338372"/>
    <lineage>
        <taxon>Bacteria</taxon>
        <taxon>Bacillati</taxon>
        <taxon>Bacillota</taxon>
        <taxon>Bacilli</taxon>
        <taxon>Bacillales</taxon>
        <taxon>Bacillaceae</taxon>
        <taxon>Bacillus</taxon>
        <taxon>Bacillus cereus group</taxon>
    </lineage>
</organism>
<keyword evidence="1" id="KW-0812">Transmembrane</keyword>
<reference evidence="2 3" key="1">
    <citation type="submission" date="2014-04" db="EMBL/GenBank/DDBJ databases">
        <authorList>
            <person name="Bishop-Lilly K.A."/>
            <person name="Broomall S.M."/>
            <person name="Chain P.S."/>
            <person name="Chertkov O."/>
            <person name="Coyne S.R."/>
            <person name="Daligault H.E."/>
            <person name="Davenport K.W."/>
            <person name="Erkkila T."/>
            <person name="Frey K.G."/>
            <person name="Gibbons H.S."/>
            <person name="Gu W."/>
            <person name="Jaissle J."/>
            <person name="Johnson S.L."/>
            <person name="Koroleva G.I."/>
            <person name="Ladner J.T."/>
            <person name="Lo C.-C."/>
            <person name="Minogue T.D."/>
            <person name="Munk C."/>
            <person name="Palacios G.F."/>
            <person name="Redden C.L."/>
            <person name="Rosenzweig C.N."/>
            <person name="Scholz M.B."/>
            <person name="Teshima H."/>
            <person name="Xu Y."/>
        </authorList>
    </citation>
    <scope>NUCLEOTIDE SEQUENCE [LARGE SCALE GENOMIC DNA]</scope>
    <source>
        <strain evidence="2 3">BHP</strain>
    </source>
</reference>
<feature type="transmembrane region" description="Helical" evidence="1">
    <location>
        <begin position="20"/>
        <end position="42"/>
    </location>
</feature>
<keyword evidence="1" id="KW-1133">Transmembrane helix</keyword>
<dbReference type="EMBL" id="JMQC01000008">
    <property type="protein sequence ID" value="KFN03789.1"/>
    <property type="molecule type" value="Genomic_DNA"/>
</dbReference>
<dbReference type="PROSITE" id="PS51257">
    <property type="entry name" value="PROKAR_LIPOPROTEIN"/>
    <property type="match status" value="1"/>
</dbReference>
<accession>A0A090YXU2</accession>
<protein>
    <submittedName>
        <fullName evidence="2">Uncharacterized protein</fullName>
    </submittedName>
</protein>
<sequence length="121" mass="13945">MALLRTLDKDHILDLDNEEGLILHGCGTILMMGCPISIHWTVKHIEDKVILTDFTKVISTNHESLYYTGLEIELSRNEYRNQILSFALKAKKYLINRVKKELLMNLIKKCMKSSGMSTISY</sequence>